<comment type="caution">
    <text evidence="1">The sequence shown here is derived from an EMBL/GenBank/DDBJ whole genome shotgun (WGS) entry which is preliminary data.</text>
</comment>
<reference evidence="1" key="2">
    <citation type="submission" date="2023-01" db="EMBL/GenBank/DDBJ databases">
        <authorList>
            <person name="Petersen C."/>
        </authorList>
    </citation>
    <scope>NUCLEOTIDE SEQUENCE</scope>
    <source>
        <strain evidence="1">IBT 12815</strain>
    </source>
</reference>
<protein>
    <submittedName>
        <fullName evidence="1">Aminoglycoside phosphotransferase</fullName>
    </submittedName>
</protein>
<accession>A0AAD6E6W1</accession>
<name>A0AAD6E6W1_9EURO</name>
<gene>
    <name evidence="1" type="ORF">N7537_005375</name>
</gene>
<dbReference type="EMBL" id="JAQJAE010000003">
    <property type="protein sequence ID" value="KAJ5602419.1"/>
    <property type="molecule type" value="Genomic_DNA"/>
</dbReference>
<keyword evidence="2" id="KW-1185">Reference proteome</keyword>
<reference evidence="1" key="1">
    <citation type="journal article" date="2023" name="IMA Fungus">
        <title>Comparative genomic study of the Penicillium genus elucidates a diverse pangenome and 15 lateral gene transfer events.</title>
        <authorList>
            <person name="Petersen C."/>
            <person name="Sorensen T."/>
            <person name="Nielsen M.R."/>
            <person name="Sondergaard T.E."/>
            <person name="Sorensen J.L."/>
            <person name="Fitzpatrick D.A."/>
            <person name="Frisvad J.C."/>
            <person name="Nielsen K.L."/>
        </authorList>
    </citation>
    <scope>NUCLEOTIDE SEQUENCE</scope>
    <source>
        <strain evidence="1">IBT 12815</strain>
    </source>
</reference>
<evidence type="ECO:0000313" key="1">
    <source>
        <dbReference type="EMBL" id="KAJ5602419.1"/>
    </source>
</evidence>
<dbReference type="RefSeq" id="XP_056752217.1">
    <property type="nucleotide sequence ID" value="XM_056896432.1"/>
</dbReference>
<dbReference type="Proteomes" id="UP001213799">
    <property type="component" value="Unassembled WGS sequence"/>
</dbReference>
<dbReference type="AlphaFoldDB" id="A0AAD6E6W1"/>
<dbReference type="GeneID" id="81586674"/>
<evidence type="ECO:0000313" key="2">
    <source>
        <dbReference type="Proteomes" id="UP001213799"/>
    </source>
</evidence>
<organism evidence="1 2">
    <name type="scientific">Penicillium hordei</name>
    <dbReference type="NCBI Taxonomy" id="40994"/>
    <lineage>
        <taxon>Eukaryota</taxon>
        <taxon>Fungi</taxon>
        <taxon>Dikarya</taxon>
        <taxon>Ascomycota</taxon>
        <taxon>Pezizomycotina</taxon>
        <taxon>Eurotiomycetes</taxon>
        <taxon>Eurotiomycetidae</taxon>
        <taxon>Eurotiales</taxon>
        <taxon>Aspergillaceae</taxon>
        <taxon>Penicillium</taxon>
    </lineage>
</organism>
<sequence>MNNVHSIPLPEGQELAPGPVCYSACVFRVRFFLETGAGAFNSTERLQGYNRRLEITQHFHHAPPDALVFTFKKCNITHALRCRTSQLDPGF</sequence>
<proteinExistence type="predicted"/>